<name>A0A8J5QVV9_ZIZPA</name>
<dbReference type="NCBIfam" id="TIGR00756">
    <property type="entry name" value="PPR"/>
    <property type="match status" value="1"/>
</dbReference>
<proteinExistence type="predicted"/>
<reference evidence="3" key="1">
    <citation type="journal article" date="2021" name="bioRxiv">
        <title>Whole Genome Assembly and Annotation of Northern Wild Rice, Zizania palustris L., Supports a Whole Genome Duplication in the Zizania Genus.</title>
        <authorList>
            <person name="Haas M."/>
            <person name="Kono T."/>
            <person name="Macchietto M."/>
            <person name="Millas R."/>
            <person name="McGilp L."/>
            <person name="Shao M."/>
            <person name="Duquette J."/>
            <person name="Hirsch C.N."/>
            <person name="Kimball J."/>
        </authorList>
    </citation>
    <scope>NUCLEOTIDE SEQUENCE</scope>
    <source>
        <tissue evidence="3">Fresh leaf tissue</tissue>
    </source>
</reference>
<evidence type="ECO:0000256" key="2">
    <source>
        <dbReference type="SAM" id="MobiDB-lite"/>
    </source>
</evidence>
<dbReference type="GO" id="GO:0003723">
    <property type="term" value="F:RNA binding"/>
    <property type="evidence" value="ECO:0007669"/>
    <property type="project" value="InterPro"/>
</dbReference>
<reference evidence="3" key="2">
    <citation type="submission" date="2021-02" db="EMBL/GenBank/DDBJ databases">
        <authorList>
            <person name="Kimball J.A."/>
            <person name="Haas M.W."/>
            <person name="Macchietto M."/>
            <person name="Kono T."/>
            <person name="Duquette J."/>
            <person name="Shao M."/>
        </authorList>
    </citation>
    <scope>NUCLEOTIDE SEQUENCE</scope>
    <source>
        <tissue evidence="3">Fresh leaf tissue</tissue>
    </source>
</reference>
<dbReference type="InterPro" id="IPR002885">
    <property type="entry name" value="PPR_rpt"/>
</dbReference>
<accession>A0A8J5QVV9</accession>
<dbReference type="OrthoDB" id="647890at2759"/>
<evidence type="ECO:0000256" key="1">
    <source>
        <dbReference type="PROSITE-ProRule" id="PRU00708"/>
    </source>
</evidence>
<protein>
    <recommendedName>
        <fullName evidence="5">Pentatricopeptide repeat-containing protein</fullName>
    </recommendedName>
</protein>
<organism evidence="3 4">
    <name type="scientific">Zizania palustris</name>
    <name type="common">Northern wild rice</name>
    <dbReference type="NCBI Taxonomy" id="103762"/>
    <lineage>
        <taxon>Eukaryota</taxon>
        <taxon>Viridiplantae</taxon>
        <taxon>Streptophyta</taxon>
        <taxon>Embryophyta</taxon>
        <taxon>Tracheophyta</taxon>
        <taxon>Spermatophyta</taxon>
        <taxon>Magnoliopsida</taxon>
        <taxon>Liliopsida</taxon>
        <taxon>Poales</taxon>
        <taxon>Poaceae</taxon>
        <taxon>BOP clade</taxon>
        <taxon>Oryzoideae</taxon>
        <taxon>Oryzeae</taxon>
        <taxon>Zizaniinae</taxon>
        <taxon>Zizania</taxon>
    </lineage>
</organism>
<dbReference type="PANTHER" id="PTHR47926">
    <property type="entry name" value="PENTATRICOPEPTIDE REPEAT-CONTAINING PROTEIN"/>
    <property type="match status" value="1"/>
</dbReference>
<dbReference type="PANTHER" id="PTHR47926:SF513">
    <property type="entry name" value="PENTATRICOPEPTIDE REPEAT-CONTAINING PROTEIN"/>
    <property type="match status" value="1"/>
</dbReference>
<dbReference type="PROSITE" id="PS51375">
    <property type="entry name" value="PPR"/>
    <property type="match status" value="1"/>
</dbReference>
<dbReference type="AlphaFoldDB" id="A0A8J5QVV9"/>
<evidence type="ECO:0008006" key="5">
    <source>
        <dbReference type="Google" id="ProtNLM"/>
    </source>
</evidence>
<feature type="region of interest" description="Disordered" evidence="2">
    <location>
        <begin position="1"/>
        <end position="25"/>
    </location>
</feature>
<dbReference type="InterPro" id="IPR046960">
    <property type="entry name" value="PPR_At4g14850-like_plant"/>
</dbReference>
<evidence type="ECO:0000313" key="4">
    <source>
        <dbReference type="Proteomes" id="UP000729402"/>
    </source>
</evidence>
<dbReference type="EMBL" id="JAAALK010000831">
    <property type="protein sequence ID" value="KAG8044255.1"/>
    <property type="molecule type" value="Genomic_DNA"/>
</dbReference>
<keyword evidence="4" id="KW-1185">Reference proteome</keyword>
<comment type="caution">
    <text evidence="3">The sequence shown here is derived from an EMBL/GenBank/DDBJ whole genome shotgun (WGS) entry which is preliminary data.</text>
</comment>
<feature type="repeat" description="PPR" evidence="1">
    <location>
        <begin position="59"/>
        <end position="93"/>
    </location>
</feature>
<dbReference type="Proteomes" id="UP000729402">
    <property type="component" value="Unassembled WGS sequence"/>
</dbReference>
<dbReference type="GO" id="GO:0009451">
    <property type="term" value="P:RNA modification"/>
    <property type="evidence" value="ECO:0007669"/>
    <property type="project" value="InterPro"/>
</dbReference>
<dbReference type="Pfam" id="PF01535">
    <property type="entry name" value="PPR"/>
    <property type="match status" value="2"/>
</dbReference>
<gene>
    <name evidence="3" type="ORF">GUJ93_ZPchr0136g33671</name>
</gene>
<evidence type="ECO:0000313" key="3">
    <source>
        <dbReference type="EMBL" id="KAG8044255.1"/>
    </source>
</evidence>
<sequence>MLSLSATSSLPPPLPNPRATTTPTSVSLLRGAAERRDAPLTSALHAALLKTGGLQSPQPLTASNSLLHAYLRCGLLPDALRLLDEMPRRDAATCASLVSAHCRLGAPLDAIRAYLDMLTQDADEDGGVRPNEFTAAALLQACGSPRTRHWGGWCMETSWRVGFAVTHL</sequence>